<evidence type="ECO:0000313" key="2">
    <source>
        <dbReference type="Proteomes" id="UP000000263"/>
    </source>
</evidence>
<dbReference type="EMBL" id="CP000804">
    <property type="protein sequence ID" value="ABU57608.1"/>
    <property type="molecule type" value="Genomic_DNA"/>
</dbReference>
<keyword evidence="2" id="KW-1185">Reference proteome</keyword>
<sequence>MHGEYKIPGGKLVVVDLNVADGALRDVVLSGDFFLEPAEALEWMTAALDGLPADTPVETIAARVRDAAAHAELLGITPEGVAEAVRRALQGGAQ</sequence>
<protein>
    <recommendedName>
        <fullName evidence="3">Biotin--protein ligase</fullName>
    </recommendedName>
</protein>
<dbReference type="Proteomes" id="UP000000263">
    <property type="component" value="Chromosome"/>
</dbReference>
<reference evidence="1 2" key="1">
    <citation type="submission" date="2007-08" db="EMBL/GenBank/DDBJ databases">
        <title>Complete sequence of Roseiflexus castenholzii DSM 13941.</title>
        <authorList>
            <consortium name="US DOE Joint Genome Institute"/>
            <person name="Copeland A."/>
            <person name="Lucas S."/>
            <person name="Lapidus A."/>
            <person name="Barry K."/>
            <person name="Glavina del Rio T."/>
            <person name="Dalin E."/>
            <person name="Tice H."/>
            <person name="Pitluck S."/>
            <person name="Thompson L.S."/>
            <person name="Brettin T."/>
            <person name="Bruce D."/>
            <person name="Detter J.C."/>
            <person name="Han C."/>
            <person name="Tapia R."/>
            <person name="Schmutz J."/>
            <person name="Larimer F."/>
            <person name="Land M."/>
            <person name="Hauser L."/>
            <person name="Kyrpides N."/>
            <person name="Mikhailova N."/>
            <person name="Bryant D.A."/>
            <person name="Hanada S."/>
            <person name="Tsukatani Y."/>
            <person name="Richardson P."/>
        </authorList>
    </citation>
    <scope>NUCLEOTIDE SEQUENCE [LARGE SCALE GENOMIC DNA]</scope>
    <source>
        <strain evidence="2">DSM 13941 / HLO8</strain>
    </source>
</reference>
<proteinExistence type="predicted"/>
<dbReference type="HOGENOM" id="CLU_181210_1_1_0"/>
<dbReference type="RefSeq" id="WP_012120036.1">
    <property type="nucleotide sequence ID" value="NC_009767.1"/>
</dbReference>
<evidence type="ECO:0000313" key="1">
    <source>
        <dbReference type="EMBL" id="ABU57608.1"/>
    </source>
</evidence>
<organism evidence="1 2">
    <name type="scientific">Roseiflexus castenholzii (strain DSM 13941 / HLO8)</name>
    <dbReference type="NCBI Taxonomy" id="383372"/>
    <lineage>
        <taxon>Bacteria</taxon>
        <taxon>Bacillati</taxon>
        <taxon>Chloroflexota</taxon>
        <taxon>Chloroflexia</taxon>
        <taxon>Chloroflexales</taxon>
        <taxon>Roseiflexineae</taxon>
        <taxon>Roseiflexaceae</taxon>
        <taxon>Roseiflexus</taxon>
    </lineage>
</organism>
<dbReference type="KEGG" id="rca:Rcas_1515"/>
<dbReference type="STRING" id="383372.Rcas_1515"/>
<name>A7NJD8_ROSCS</name>
<evidence type="ECO:0008006" key="3">
    <source>
        <dbReference type="Google" id="ProtNLM"/>
    </source>
</evidence>
<dbReference type="Gene3D" id="3.30.390.50">
    <property type="entry name" value="CO dehydrogenase flavoprotein, C-terminal domain"/>
    <property type="match status" value="1"/>
</dbReference>
<dbReference type="eggNOG" id="COG0095">
    <property type="taxonomic scope" value="Bacteria"/>
</dbReference>
<dbReference type="OrthoDB" id="165281at2"/>
<gene>
    <name evidence="1" type="ordered locus">Rcas_1515</name>
</gene>
<dbReference type="AlphaFoldDB" id="A7NJD8"/>
<accession>A7NJD8</accession>